<dbReference type="PANTHER" id="PTHR32387">
    <property type="entry name" value="WU:FJ29H11"/>
    <property type="match status" value="1"/>
</dbReference>
<name>A0AAE0LDE0_9CHLO</name>
<protein>
    <recommendedName>
        <fullName evidence="2">Protein NO VEIN C-terminal domain-containing protein</fullName>
    </recommendedName>
</protein>
<evidence type="ECO:0000313" key="3">
    <source>
        <dbReference type="EMBL" id="KAK3280654.1"/>
    </source>
</evidence>
<dbReference type="InterPro" id="IPR052957">
    <property type="entry name" value="Auxin_embryo_med"/>
</dbReference>
<feature type="region of interest" description="Disordered" evidence="1">
    <location>
        <begin position="1"/>
        <end position="22"/>
    </location>
</feature>
<evidence type="ECO:0000259" key="2">
    <source>
        <dbReference type="Pfam" id="PF13020"/>
    </source>
</evidence>
<dbReference type="EMBL" id="LGRX02004315">
    <property type="protein sequence ID" value="KAK3280654.1"/>
    <property type="molecule type" value="Genomic_DNA"/>
</dbReference>
<dbReference type="InterPro" id="IPR024975">
    <property type="entry name" value="NOV_C"/>
</dbReference>
<feature type="region of interest" description="Disordered" evidence="1">
    <location>
        <begin position="2249"/>
        <end position="2412"/>
    </location>
</feature>
<keyword evidence="4" id="KW-1185">Reference proteome</keyword>
<feature type="region of interest" description="Disordered" evidence="1">
    <location>
        <begin position="595"/>
        <end position="616"/>
    </location>
</feature>
<feature type="region of interest" description="Disordered" evidence="1">
    <location>
        <begin position="1331"/>
        <end position="1352"/>
    </location>
</feature>
<proteinExistence type="predicted"/>
<dbReference type="Pfam" id="PF13020">
    <property type="entry name" value="NOV_C"/>
    <property type="match status" value="1"/>
</dbReference>
<sequence>MAALEATSAQDGTPRVLAPAPTEVTMQRDEDLVAIAYEALASAAEGVADGVDGRRDGAREYGVVERLVRAEEAVAARCGVLQFSAVRPEGFLRWASGHRPALAPALTKVRRRRPTRHCSRCRGKRAGPCTKCHVGSVPFDVSSEQKLLPRRSPVIATDVLRSLRLRDTSMPAQADQPRSSSTSPPGLPLEETPCSHQGWHEPVAGEMDPQLLRLLTSIRSQVRVAIGRDASSPEVARRLGRCAEVHLGATAVQALPAGWAAELPESAGYDEAAALAPELLPAVTYAAALLKPDPVPALAGGSRAASEPRSDRDAAAALRALQAVAWLGDLEEESGWCVVFAADLGPFPRFLREGAAKGKVFALSVPAGGGDGRVMGGARAERLLRVDPAASADSFLRAALQADPAAAAAQLVSLLVMARGVEQAPQGLLLAHAGAALAGMPAGSKPMDGMLHNPTVVVAADGSAEAAGSPEGFVLSTLLHSPAAVRPAVAGVWIPALAEALKRTAEGRGVGTGGTADGHDTWVARRLLECCSRAGERRMLHALGVEMHVAVWAEDLEAALRPPPGGPAGLEPGAAGDCRPHPLGAAWGLPDDPSGAGTANCGEKGGSAAISQSPAEGGVDTVAEAAGKIAERAEGVDSMCAVKSEVQGELGHGGEAGCKAVALGRSCAGSTTEAEESAQAVVAMIRREEFGLEESVDEAAQLSALTRQAWWQRIGRALERLAQELYSSDAHLVLELVQNADDNRYPSGMVPTLALHLEEGCLHVLNNERGFRDVDLRALCDIGRSTKAGTGVSSGGCIGQKGIGFKSVFRVTDAPEVHSAGFHVRFDLGTAAGLMGYILPKWIDQGREPHQLPPPAAVDSEDETGASGDKWRTHIKLPLKPGEGGQHARLAASLAGLHPSMLLFLRRLRRIRLFYDSAAEGGRGPASLLELRTSGGAPFPAPEAGSEGSLPEGQLQLWHGQRREHWLLVRRWERSTVAGAGGRHAGTRTALALAFPLSAAGAGGGQGAYATPCEQQAVFAYLPLRSYGLRFIVQADFVLPSSREEIDQDSAWNQWLLGRLPALFVEALLEFCKLGGGREGLGPHPSAVKLFFDFVPVEGEVVGRFAAVVRGLFAALQGTACLPVELKAGVTDTCPAQDPRISSWARPSEVLAVPAEGGVELARRARRAVPSAVLWERAGLQHLHHAVPVSPAVLRGLGVRQLTPQLLVSLLAGAGRQAGGVARCGGAPWVARCLALLEAGAQSELAQGGRPWHRDPALVSMLRDAPIVPLAGEPMKFAALTAGPIFFSGGATSGAHAELSSARRDEQAVVVATLRRAGVMHLVAPEVEAWQDPEEETPGEAEGGEVMMGKAPRWGRGSSEVELVAGEAGGIGGASSGGGECARALARLGVARLEAGGGALLAGAVLPLLRSDAALQLRPEEIVGCTRFAFAHWRAGGGEGGPGSAVTAKLREGAGCVLLTERHGARRVAGPVGDASRGGPLKMGGVRFSKRYGSGVALESMPAVEFPVLSEQYLGGDEGAAAEMAAAMRAFFGALGVCDLFRAERVTRAKVLKAESPWRAHTWDGEGSAGEHLVRDWECDELRRALIHIEALGAGASGPAGISAAAASGPALLRALEATWEGDEGGDSGWVGREGGMAEAMRASYCRVEALHTNRQSHQLRTTDSSIALDLQQRAWLPACGPGSALQLLRSPAEVRLRTAATEALLGDHGGYLIGQWQPDSNGAVAAALGLQVAVSAVDLLAWLREWVTSASSKGDAAGGSQASGRRASLAQMNRVYERLAELLGTPREPELRALFAAGSSAVYVPPPGRMRWARAVGGGSAGPGDERAAAGSFVSLRAARLCDPARLHLLAGEEEGDTKSGGEGGYAEAEVSGRGGSAWMATIQLAPLEALYGERSQALFQAISGGTLRVQPSREEYLEEALRLAQSHPVAEAGAAVEAVLLMWSQRMLPQGRQGMRAEEDPEGAVALTGDIGKIGREEEGVQAGGGKVEDEGESGEALRGWVAQRLRGAAIFPSLCGDWTSPATGLLVNDDPALASRLTAAGLTPALRFATAALAPGPAEGTPRGGGATALLSACGVQMLSQATQVEAVTYGSRFCEDLEQRIAALMPYLQRYLYHHRGGAHADAQAEEGVGTRLGRLRVAVAEELLVKYRVSPAVGARHVVCPGRVAVPCVLCGDVLHVHAPHARRLGASLLAELARVALSSDPTGVEALAGLLQVIALMQEAGATEADLELEVAGSRGIPQLPVSVAAWRPPSPPSPPPLPAPSIASTDASGSGAHPLPGGLAASVWPPPDPSRPSSGRHPASVWPPPDPSRPSSGRHPASVWPPPDPSRPSSGRHPASVWPPRHSTFPQKERSPTNGGVQGGPLRPGDAQARAEKEACKRHIVAADEWSGGTGGRLRGSLQTTPDDAPTDDMWQALQLPSRKASLGRGLPEGGVAEGGEGVLGKRKARPWQAEVAAEVASCAVSMLPVEAGAEAVREPLVGEPEEGEAQGEVDERNSRVGRWGERLVAAFLRRVYTGGARIGGLADEGGVEQGRVEWVNEEAESGLPYDIVVDTAEGGLHYVEVKASRYASKTMFEVSPNEWKCAQEHGDHFHVFRVFKAGTAEARISRLSDPMAVWSWGGAKLYLEV</sequence>
<organism evidence="3 4">
    <name type="scientific">Cymbomonas tetramitiformis</name>
    <dbReference type="NCBI Taxonomy" id="36881"/>
    <lineage>
        <taxon>Eukaryota</taxon>
        <taxon>Viridiplantae</taxon>
        <taxon>Chlorophyta</taxon>
        <taxon>Pyramimonadophyceae</taxon>
        <taxon>Pyramimonadales</taxon>
        <taxon>Pyramimonadaceae</taxon>
        <taxon>Cymbomonas</taxon>
    </lineage>
</organism>
<feature type="compositionally biased region" description="Pro residues" evidence="1">
    <location>
        <begin position="2255"/>
        <end position="2266"/>
    </location>
</feature>
<dbReference type="NCBIfam" id="NF047352">
    <property type="entry name" value="P_loop_sacsin"/>
    <property type="match status" value="1"/>
</dbReference>
<dbReference type="Proteomes" id="UP001190700">
    <property type="component" value="Unassembled WGS sequence"/>
</dbReference>
<evidence type="ECO:0000313" key="4">
    <source>
        <dbReference type="Proteomes" id="UP001190700"/>
    </source>
</evidence>
<feature type="compositionally biased region" description="Acidic residues" evidence="1">
    <location>
        <begin position="1331"/>
        <end position="1343"/>
    </location>
</feature>
<dbReference type="InterPro" id="IPR036890">
    <property type="entry name" value="HATPase_C_sf"/>
</dbReference>
<feature type="region of interest" description="Disordered" evidence="1">
    <location>
        <begin position="168"/>
        <end position="202"/>
    </location>
</feature>
<dbReference type="PANTHER" id="PTHR32387:SF0">
    <property type="entry name" value="PROTEIN NO VEIN"/>
    <property type="match status" value="1"/>
</dbReference>
<feature type="domain" description="Protein NO VEIN C-terminal" evidence="2">
    <location>
        <begin position="2536"/>
        <end position="2609"/>
    </location>
</feature>
<dbReference type="Gene3D" id="3.30.565.10">
    <property type="entry name" value="Histidine kinase-like ATPase, C-terminal domain"/>
    <property type="match status" value="1"/>
</dbReference>
<comment type="caution">
    <text evidence="3">The sequence shown here is derived from an EMBL/GenBank/DDBJ whole genome shotgun (WGS) entry which is preliminary data.</text>
</comment>
<dbReference type="SUPFAM" id="SSF55874">
    <property type="entry name" value="ATPase domain of HSP90 chaperone/DNA topoisomerase II/histidine kinase"/>
    <property type="match status" value="1"/>
</dbReference>
<accession>A0AAE0LDE0</accession>
<feature type="region of interest" description="Disordered" evidence="1">
    <location>
        <begin position="848"/>
        <end position="868"/>
    </location>
</feature>
<evidence type="ECO:0000256" key="1">
    <source>
        <dbReference type="SAM" id="MobiDB-lite"/>
    </source>
</evidence>
<reference evidence="3 4" key="1">
    <citation type="journal article" date="2015" name="Genome Biol. Evol.">
        <title>Comparative Genomics of a Bacterivorous Green Alga Reveals Evolutionary Causalities and Consequences of Phago-Mixotrophic Mode of Nutrition.</title>
        <authorList>
            <person name="Burns J.A."/>
            <person name="Paasch A."/>
            <person name="Narechania A."/>
            <person name="Kim E."/>
        </authorList>
    </citation>
    <scope>NUCLEOTIDE SEQUENCE [LARGE SCALE GENOMIC DNA]</scope>
    <source>
        <strain evidence="3 4">PLY_AMNH</strain>
    </source>
</reference>
<gene>
    <name evidence="3" type="ORF">CYMTET_11525</name>
</gene>